<keyword evidence="2" id="KW-1185">Reference proteome</keyword>
<protein>
    <submittedName>
        <fullName evidence="1">Transcription factor Myb domain-containing protein</fullName>
    </submittedName>
</protein>
<proteinExistence type="predicted"/>
<evidence type="ECO:0000313" key="2">
    <source>
        <dbReference type="Proteomes" id="UP000827976"/>
    </source>
</evidence>
<dbReference type="Proteomes" id="UP000827976">
    <property type="component" value="Chromosome 11"/>
</dbReference>
<evidence type="ECO:0000313" key="1">
    <source>
        <dbReference type="EMBL" id="KAH7669363.1"/>
    </source>
</evidence>
<organism evidence="1 2">
    <name type="scientific">Dioscorea alata</name>
    <name type="common">Purple yam</name>
    <dbReference type="NCBI Taxonomy" id="55571"/>
    <lineage>
        <taxon>Eukaryota</taxon>
        <taxon>Viridiplantae</taxon>
        <taxon>Streptophyta</taxon>
        <taxon>Embryophyta</taxon>
        <taxon>Tracheophyta</taxon>
        <taxon>Spermatophyta</taxon>
        <taxon>Magnoliopsida</taxon>
        <taxon>Liliopsida</taxon>
        <taxon>Dioscoreales</taxon>
        <taxon>Dioscoreaceae</taxon>
        <taxon>Dioscorea</taxon>
    </lineage>
</organism>
<accession>A0ACB7V7H3</accession>
<sequence>MKGNGGSSMLSLTEVSKNQMLVDIQVSCANGLQLKDLATSVDEHVPKVRKPYTITKQREKWTEEEHDKFLEALKLYGRAWRRIEEHIGSKTAVQIRSHAQKFFTKVVRESGSSNMTTVNSIEIPPPRPKRKPMHPYPRKSGIPSTKGIQGPERPSWSISANPALPEQEKGSPTSVISAIGSDASGSSGPNSPIRCTSPLSSASGSDPDGSFNEQENGSGLCSLSTEKQGTQMIGSVCAKLTADDTSVMELDSGINDAFLSKEGFSEQTQGTSLKLFGKTVMISDHQKPLSPVAENKVQIIKSSPADDSGSYQQSTSIDPENSDQVLHNNAWNPWVVGMPHPMFFCSHLPIHPIHSADASSLTLPLWWPFSGGLPFPDINSEENSPKYQAEVPVRIETQKESSWSGSDTSSGSEVVDSQIAIDSKEETELVSTSKLKPSVNSAFRTLNSGIKISSKGFSPYKRCTSLNEVQHPQHPQMVSEEEYGGRVELCL</sequence>
<reference evidence="2" key="1">
    <citation type="journal article" date="2022" name="Nat. Commun.">
        <title>Chromosome evolution and the genetic basis of agronomically important traits in greater yam.</title>
        <authorList>
            <person name="Bredeson J.V."/>
            <person name="Lyons J.B."/>
            <person name="Oniyinde I.O."/>
            <person name="Okereke N.R."/>
            <person name="Kolade O."/>
            <person name="Nnabue I."/>
            <person name="Nwadili C.O."/>
            <person name="Hribova E."/>
            <person name="Parker M."/>
            <person name="Nwogha J."/>
            <person name="Shu S."/>
            <person name="Carlson J."/>
            <person name="Kariba R."/>
            <person name="Muthemba S."/>
            <person name="Knop K."/>
            <person name="Barton G.J."/>
            <person name="Sherwood A.V."/>
            <person name="Lopez-Montes A."/>
            <person name="Asiedu R."/>
            <person name="Jamnadass R."/>
            <person name="Muchugi A."/>
            <person name="Goodstein D."/>
            <person name="Egesi C.N."/>
            <person name="Featherston J."/>
            <person name="Asfaw A."/>
            <person name="Simpson G.G."/>
            <person name="Dolezel J."/>
            <person name="Hendre P.S."/>
            <person name="Van Deynze A."/>
            <person name="Kumar P.L."/>
            <person name="Obidiegwu J.E."/>
            <person name="Bhattacharjee R."/>
            <person name="Rokhsar D.S."/>
        </authorList>
    </citation>
    <scope>NUCLEOTIDE SEQUENCE [LARGE SCALE GENOMIC DNA]</scope>
    <source>
        <strain evidence="2">cv. TDa95/00328</strain>
    </source>
</reference>
<name>A0ACB7V7H3_DIOAL</name>
<dbReference type="EMBL" id="CM037021">
    <property type="protein sequence ID" value="KAH7669363.1"/>
    <property type="molecule type" value="Genomic_DNA"/>
</dbReference>
<comment type="caution">
    <text evidence="1">The sequence shown here is derived from an EMBL/GenBank/DDBJ whole genome shotgun (WGS) entry which is preliminary data.</text>
</comment>
<gene>
    <name evidence="1" type="ORF">IHE45_11G072600</name>
</gene>